<dbReference type="InterPro" id="IPR018228">
    <property type="entry name" value="DNase_TatD-rel_CS"/>
</dbReference>
<feature type="binding site" evidence="4">
    <location>
        <position position="7"/>
    </location>
    <ligand>
        <name>a divalent metal cation</name>
        <dbReference type="ChEBI" id="CHEBI:60240"/>
        <label>1</label>
    </ligand>
</feature>
<sequence>MSLFDTHCHLDFPAFDDSRDQVIQRSVALGVTHFIIPGTEATKWRDQAALFGSRRNCFLAFGLHPYFIEKHSNSDLDELINRLSRYGESVRAGDLADADNHRKCIAVGEIGLDRTVPCWERQLHIFQEQVRIAKQFRLPVIVHSRKSHSDVIGILRRMNFDSGGVIHAFSGSYQDACQFINCGLSVGVGGVITYPRARKTRQAIQRLPLECLVLETDSPDMPLQGEQGKCNTPEQLPRILQVLSELRQESIGVLESALYDNAFRTFRLVKPPSGVVEPFS</sequence>
<dbReference type="Pfam" id="PF01026">
    <property type="entry name" value="TatD_DNase"/>
    <property type="match status" value="1"/>
</dbReference>
<dbReference type="CDD" id="cd01310">
    <property type="entry name" value="TatD_DNAse"/>
    <property type="match status" value="1"/>
</dbReference>
<feature type="binding site" evidence="4">
    <location>
        <position position="109"/>
    </location>
    <ligand>
        <name>a divalent metal cation</name>
        <dbReference type="ChEBI" id="CHEBI:60240"/>
        <label>1</label>
    </ligand>
</feature>
<proteinExistence type="inferred from homology"/>
<evidence type="ECO:0000256" key="1">
    <source>
        <dbReference type="ARBA" id="ARBA00009275"/>
    </source>
</evidence>
<dbReference type="PIRSF" id="PIRSF005902">
    <property type="entry name" value="DNase_TatD"/>
    <property type="match status" value="1"/>
</dbReference>
<evidence type="ECO:0000313" key="5">
    <source>
        <dbReference type="EMBL" id="ARU58713.1"/>
    </source>
</evidence>
<dbReference type="AlphaFoldDB" id="A0A1Y0IH35"/>
<keyword evidence="6" id="KW-1185">Reference proteome</keyword>
<dbReference type="SUPFAM" id="SSF51556">
    <property type="entry name" value="Metallo-dependent hydrolases"/>
    <property type="match status" value="1"/>
</dbReference>
<keyword evidence="3" id="KW-0378">Hydrolase</keyword>
<dbReference type="GO" id="GO:0046872">
    <property type="term" value="F:metal ion binding"/>
    <property type="evidence" value="ECO:0007669"/>
    <property type="project" value="UniProtKB-KW"/>
</dbReference>
<dbReference type="PANTHER" id="PTHR46124:SF3">
    <property type="entry name" value="HYDROLASE"/>
    <property type="match status" value="1"/>
</dbReference>
<evidence type="ECO:0000256" key="3">
    <source>
        <dbReference type="ARBA" id="ARBA00022801"/>
    </source>
</evidence>
<dbReference type="Gene3D" id="3.20.20.140">
    <property type="entry name" value="Metal-dependent hydrolases"/>
    <property type="match status" value="1"/>
</dbReference>
<dbReference type="GO" id="GO:0016788">
    <property type="term" value="F:hydrolase activity, acting on ester bonds"/>
    <property type="evidence" value="ECO:0007669"/>
    <property type="project" value="InterPro"/>
</dbReference>
<protein>
    <submittedName>
        <fullName evidence="5">TatD-related deoxyribonuclease</fullName>
    </submittedName>
</protein>
<feature type="binding site" evidence="4">
    <location>
        <position position="9"/>
    </location>
    <ligand>
        <name>a divalent metal cation</name>
        <dbReference type="ChEBI" id="CHEBI:60240"/>
        <label>1</label>
    </ligand>
</feature>
<feature type="binding site" evidence="4">
    <location>
        <position position="143"/>
    </location>
    <ligand>
        <name>a divalent metal cation</name>
        <dbReference type="ChEBI" id="CHEBI:60240"/>
        <label>2</label>
    </ligand>
</feature>
<feature type="binding site" evidence="4">
    <location>
        <position position="217"/>
    </location>
    <ligand>
        <name>a divalent metal cation</name>
        <dbReference type="ChEBI" id="CHEBI:60240"/>
        <label>1</label>
    </ligand>
</feature>
<evidence type="ECO:0000313" key="6">
    <source>
        <dbReference type="Proteomes" id="UP000196027"/>
    </source>
</evidence>
<dbReference type="PROSITE" id="PS01137">
    <property type="entry name" value="TATD_1"/>
    <property type="match status" value="1"/>
</dbReference>
<dbReference type="GO" id="GO:0005829">
    <property type="term" value="C:cytosol"/>
    <property type="evidence" value="ECO:0007669"/>
    <property type="project" value="TreeGrafter"/>
</dbReference>
<accession>A0A1Y0IH35</accession>
<feature type="binding site" evidence="4">
    <location>
        <position position="167"/>
    </location>
    <ligand>
        <name>a divalent metal cation</name>
        <dbReference type="ChEBI" id="CHEBI:60240"/>
        <label>2</label>
    </ligand>
</feature>
<comment type="similarity">
    <text evidence="1">Belongs to the metallo-dependent hydrolases superfamily. TatD-type hydrolase family.</text>
</comment>
<keyword evidence="2 4" id="KW-0479">Metal-binding</keyword>
<gene>
    <name evidence="5" type="ORF">OLMES_4719</name>
</gene>
<dbReference type="RefSeq" id="WP_087463460.1">
    <property type="nucleotide sequence ID" value="NZ_CP021425.1"/>
</dbReference>
<dbReference type="Proteomes" id="UP000196027">
    <property type="component" value="Chromosome"/>
</dbReference>
<evidence type="ECO:0000256" key="4">
    <source>
        <dbReference type="PIRSR" id="PIRSR005902-1"/>
    </source>
</evidence>
<dbReference type="FunFam" id="3.20.20.140:FF:000005">
    <property type="entry name" value="TatD family hydrolase"/>
    <property type="match status" value="1"/>
</dbReference>
<organism evidence="5 6">
    <name type="scientific">Oleiphilus messinensis</name>
    <dbReference type="NCBI Taxonomy" id="141451"/>
    <lineage>
        <taxon>Bacteria</taxon>
        <taxon>Pseudomonadati</taxon>
        <taxon>Pseudomonadota</taxon>
        <taxon>Gammaproteobacteria</taxon>
        <taxon>Oceanospirillales</taxon>
        <taxon>Oleiphilaceae</taxon>
        <taxon>Oleiphilus</taxon>
    </lineage>
</organism>
<name>A0A1Y0IH35_9GAMM</name>
<dbReference type="OrthoDB" id="9810005at2"/>
<evidence type="ECO:0000256" key="2">
    <source>
        <dbReference type="ARBA" id="ARBA00022723"/>
    </source>
</evidence>
<dbReference type="InterPro" id="IPR001130">
    <property type="entry name" value="TatD-like"/>
</dbReference>
<dbReference type="EMBL" id="CP021425">
    <property type="protein sequence ID" value="ARU58713.1"/>
    <property type="molecule type" value="Genomic_DNA"/>
</dbReference>
<dbReference type="PROSITE" id="PS01091">
    <property type="entry name" value="TATD_3"/>
    <property type="match status" value="1"/>
</dbReference>
<dbReference type="KEGG" id="ome:OLMES_4719"/>
<dbReference type="PANTHER" id="PTHR46124">
    <property type="entry name" value="D-AMINOACYL-TRNA DEACYLASE"/>
    <property type="match status" value="1"/>
</dbReference>
<dbReference type="InterPro" id="IPR032466">
    <property type="entry name" value="Metal_Hydrolase"/>
</dbReference>
<reference evidence="5 6" key="1">
    <citation type="submission" date="2017-05" db="EMBL/GenBank/DDBJ databases">
        <title>Genomic insights into alkan degradation activity of Oleiphilus messinensis.</title>
        <authorList>
            <person name="Kozyavkin S.A."/>
            <person name="Slesarev A.I."/>
            <person name="Golyshin P.N."/>
            <person name="Korzhenkov A."/>
            <person name="Golyshina O.N."/>
            <person name="Toshchakov S.V."/>
        </authorList>
    </citation>
    <scope>NUCLEOTIDE SEQUENCE [LARGE SCALE GENOMIC DNA]</scope>
    <source>
        <strain evidence="5 6">ME102</strain>
    </source>
</reference>